<keyword evidence="8" id="KW-1185">Reference proteome</keyword>
<evidence type="ECO:0000313" key="8">
    <source>
        <dbReference type="Proteomes" id="UP000007089"/>
    </source>
</evidence>
<evidence type="ECO:0000256" key="1">
    <source>
        <dbReference type="ARBA" id="ARBA00009391"/>
    </source>
</evidence>
<proteinExistence type="inferred from homology"/>
<dbReference type="InterPro" id="IPR027417">
    <property type="entry name" value="P-loop_NTPase"/>
</dbReference>
<dbReference type="EMBL" id="CP001359">
    <property type="protein sequence ID" value="ACL65676.1"/>
    <property type="molecule type" value="Genomic_DNA"/>
</dbReference>
<keyword evidence="3" id="KW-0547">Nucleotide-binding</keyword>
<evidence type="ECO:0000256" key="3">
    <source>
        <dbReference type="ARBA" id="ARBA00022741"/>
    </source>
</evidence>
<comment type="similarity">
    <text evidence="1">Belongs to the RecA family.</text>
</comment>
<evidence type="ECO:0000256" key="5">
    <source>
        <dbReference type="ARBA" id="ARBA00023172"/>
    </source>
</evidence>
<evidence type="ECO:0000256" key="4">
    <source>
        <dbReference type="ARBA" id="ARBA00022840"/>
    </source>
</evidence>
<dbReference type="AlphaFoldDB" id="B8JAF7"/>
<evidence type="ECO:0000313" key="7">
    <source>
        <dbReference type="EMBL" id="ACL65676.1"/>
    </source>
</evidence>
<dbReference type="KEGG" id="acp:A2cp1_2338"/>
<dbReference type="Gene3D" id="3.40.50.300">
    <property type="entry name" value="P-loop containing nucleotide triphosphate hydrolases"/>
    <property type="match status" value="1"/>
</dbReference>
<dbReference type="GO" id="GO:0003697">
    <property type="term" value="F:single-stranded DNA binding"/>
    <property type="evidence" value="ECO:0007669"/>
    <property type="project" value="InterPro"/>
</dbReference>
<dbReference type="PANTHER" id="PTHR45900">
    <property type="entry name" value="RECA"/>
    <property type="match status" value="1"/>
</dbReference>
<dbReference type="GO" id="GO:0005524">
    <property type="term" value="F:ATP binding"/>
    <property type="evidence" value="ECO:0007669"/>
    <property type="project" value="UniProtKB-KW"/>
</dbReference>
<dbReference type="Proteomes" id="UP000007089">
    <property type="component" value="Chromosome"/>
</dbReference>
<dbReference type="HOGENOM" id="CLU_1127250_0_0_7"/>
<keyword evidence="4" id="KW-0067">ATP-binding</keyword>
<dbReference type="RefSeq" id="WP_012633503.1">
    <property type="nucleotide sequence ID" value="NC_011891.1"/>
</dbReference>
<dbReference type="GO" id="GO:0006310">
    <property type="term" value="P:DNA recombination"/>
    <property type="evidence" value="ECO:0007669"/>
    <property type="project" value="UniProtKB-KW"/>
</dbReference>
<dbReference type="InterPro" id="IPR013765">
    <property type="entry name" value="DNA_recomb/repair_RecA"/>
</dbReference>
<dbReference type="Pfam" id="PF00154">
    <property type="entry name" value="RecA_N"/>
    <property type="match status" value="1"/>
</dbReference>
<name>B8JAF7_ANAD2</name>
<dbReference type="SUPFAM" id="SSF52540">
    <property type="entry name" value="P-loop containing nucleoside triphosphate hydrolases"/>
    <property type="match status" value="1"/>
</dbReference>
<reference evidence="7" key="1">
    <citation type="submission" date="2009-01" db="EMBL/GenBank/DDBJ databases">
        <title>Complete sequence of Anaeromyxobacter dehalogenans 2CP-1.</title>
        <authorList>
            <consortium name="US DOE Joint Genome Institute"/>
            <person name="Lucas S."/>
            <person name="Copeland A."/>
            <person name="Lapidus A."/>
            <person name="Glavina del Rio T."/>
            <person name="Dalin E."/>
            <person name="Tice H."/>
            <person name="Bruce D."/>
            <person name="Goodwin L."/>
            <person name="Pitluck S."/>
            <person name="Saunders E."/>
            <person name="Brettin T."/>
            <person name="Detter J.C."/>
            <person name="Han C."/>
            <person name="Larimer F."/>
            <person name="Land M."/>
            <person name="Hauser L."/>
            <person name="Kyrpides N."/>
            <person name="Ovchinnikova G."/>
            <person name="Beliaev A.S."/>
            <person name="Richardson P."/>
        </authorList>
    </citation>
    <scope>NUCLEOTIDE SEQUENCE</scope>
    <source>
        <strain evidence="7">2CP-1</strain>
    </source>
</reference>
<dbReference type="PANTHER" id="PTHR45900:SF1">
    <property type="entry name" value="MITOCHONDRIAL DNA REPAIR PROTEIN RECA HOMOLOG-RELATED"/>
    <property type="match status" value="1"/>
</dbReference>
<protein>
    <recommendedName>
        <fullName evidence="2">Protein RecA</fullName>
    </recommendedName>
</protein>
<evidence type="ECO:0000259" key="6">
    <source>
        <dbReference type="Pfam" id="PF00154"/>
    </source>
</evidence>
<dbReference type="GO" id="GO:0006281">
    <property type="term" value="P:DNA repair"/>
    <property type="evidence" value="ECO:0007669"/>
    <property type="project" value="InterPro"/>
</dbReference>
<gene>
    <name evidence="7" type="ordered locus">A2cp1_2338</name>
</gene>
<accession>B8JAF7</accession>
<keyword evidence="5" id="KW-0233">DNA recombination</keyword>
<evidence type="ECO:0000256" key="2">
    <source>
        <dbReference type="ARBA" id="ARBA00015553"/>
    </source>
</evidence>
<sequence>MSQPRERHLVLAHLRDEIRRIERRPARREGCVPSGLPEVDAALPGGGFPRGALCELAGGPASGKTAVALSLVAGLGPEDLSAWVDVRGDLYPPAAAARGVDLARLLVVRPATGSAPGAGPSQARDGDAARAPAVTALWAAEALLASGAFAAVVVDVPAARLAHGADAMARRLQAAAEKGGSVGLWLAPRRAALRVPAALRLELSCEGGRLVARRAMGGAVAGRAGHAA</sequence>
<feature type="domain" description="RecA-like N-terminal" evidence="6">
    <location>
        <begin position="31"/>
        <end position="114"/>
    </location>
</feature>
<organism evidence="7 8">
    <name type="scientific">Anaeromyxobacter dehalogenans (strain ATCC BAA-258 / DSM 21875 / 2CP-1)</name>
    <dbReference type="NCBI Taxonomy" id="455488"/>
    <lineage>
        <taxon>Bacteria</taxon>
        <taxon>Pseudomonadati</taxon>
        <taxon>Myxococcota</taxon>
        <taxon>Myxococcia</taxon>
        <taxon>Myxococcales</taxon>
        <taxon>Cystobacterineae</taxon>
        <taxon>Anaeromyxobacteraceae</taxon>
        <taxon>Anaeromyxobacter</taxon>
    </lineage>
</organism>
<dbReference type="InterPro" id="IPR049428">
    <property type="entry name" value="RecA-like_N"/>
</dbReference>